<dbReference type="PROSITE" id="PS51105">
    <property type="entry name" value="PTS_EIIC_TYPE_3"/>
    <property type="match status" value="1"/>
</dbReference>
<feature type="transmembrane region" description="Helical" evidence="9">
    <location>
        <begin position="104"/>
        <end position="123"/>
    </location>
</feature>
<evidence type="ECO:0000256" key="6">
    <source>
        <dbReference type="ARBA" id="ARBA00022989"/>
    </source>
</evidence>
<feature type="transmembrane region" description="Helical" evidence="9">
    <location>
        <begin position="220"/>
        <end position="241"/>
    </location>
</feature>
<sequence length="439" mass="47312">MNKFNDIMEKYFMPVAAKLNTVKGLVAVRDAFLQIFPLTLIGSLVVMVNVVFLSSNGFIGQYLVNIIPSLDDYQAILSPVLNGTISMMAVFVVLLIARNMARQYNADGTKAGITAIAAFFVLYTPKIDGMMSDAYLGANGIFVAIITGLLVGFFFSKLTTIDKLKIKMPDTVPPEVIKSFMVAIPTAIILVVTSIISFIIMQIEPEGINALVYGALQAPIQSLGTSPLTPLLLIFIAMVLWSFGIHGTSTVSPIYLSIYASMNIANIAYAAEAATTAGSPHPYTWFVLFENYGCIGGTGNTLALIVAILILSRSKSWKRNDYTKIAKLALIPGLFCINEPIIFGLPIVLNPLLIVPFILAPIISMGLGALMISTGLVLPGTLDVGWTTPQPFKAFLSASGSWETALSVCVIFVICVLIYLPFVKMANKEKNVVGGIENE</sequence>
<protein>
    <recommendedName>
        <fullName evidence="8">Permease IIC component</fullName>
    </recommendedName>
</protein>
<feature type="transmembrane region" description="Helical" evidence="9">
    <location>
        <begin position="283"/>
        <end position="311"/>
    </location>
</feature>
<reference evidence="11 12" key="1">
    <citation type="submission" date="2023-07" db="EMBL/GenBank/DDBJ databases">
        <title>Genomic Encyclopedia of Type Strains, Phase IV (KMG-IV): sequencing the most valuable type-strain genomes for metagenomic binning, comparative biology and taxonomic classification.</title>
        <authorList>
            <person name="Goeker M."/>
        </authorList>
    </citation>
    <scope>NUCLEOTIDE SEQUENCE [LARGE SCALE GENOMIC DNA]</scope>
    <source>
        <strain evidence="11 12">DSM 16784</strain>
    </source>
</reference>
<feature type="transmembrane region" description="Helical" evidence="9">
    <location>
        <begin position="135"/>
        <end position="155"/>
    </location>
</feature>
<dbReference type="InterPro" id="IPR004501">
    <property type="entry name" value="PTS_EIIC_3"/>
</dbReference>
<dbReference type="PANTHER" id="PTHR33989">
    <property type="match status" value="1"/>
</dbReference>
<evidence type="ECO:0000256" key="9">
    <source>
        <dbReference type="SAM" id="Phobius"/>
    </source>
</evidence>
<evidence type="ECO:0000256" key="3">
    <source>
        <dbReference type="ARBA" id="ARBA00022475"/>
    </source>
</evidence>
<dbReference type="Proteomes" id="UP001230220">
    <property type="component" value="Unassembled WGS sequence"/>
</dbReference>
<dbReference type="EMBL" id="JAUSUR010000007">
    <property type="protein sequence ID" value="MDQ0362652.1"/>
    <property type="molecule type" value="Genomic_DNA"/>
</dbReference>
<evidence type="ECO:0000256" key="7">
    <source>
        <dbReference type="ARBA" id="ARBA00023136"/>
    </source>
</evidence>
<accession>A0ABU0E6W9</accession>
<keyword evidence="12" id="KW-1185">Reference proteome</keyword>
<dbReference type="PIRSF" id="PIRSF006351">
    <property type="entry name" value="PTS_EIIC-Cellobiose"/>
    <property type="match status" value="1"/>
</dbReference>
<keyword evidence="7 8" id="KW-0472">Membrane</keyword>
<feature type="transmembrane region" description="Helical" evidence="9">
    <location>
        <begin position="253"/>
        <end position="271"/>
    </location>
</feature>
<gene>
    <name evidence="11" type="ORF">J2S15_003406</name>
</gene>
<proteinExistence type="predicted"/>
<dbReference type="InterPro" id="IPR003352">
    <property type="entry name" value="PTS_EIIC"/>
</dbReference>
<feature type="transmembrane region" description="Helical" evidence="9">
    <location>
        <begin position="176"/>
        <end position="200"/>
    </location>
</feature>
<feature type="transmembrane region" description="Helical" evidence="9">
    <location>
        <begin position="31"/>
        <end position="53"/>
    </location>
</feature>
<organism evidence="11 12">
    <name type="scientific">Breznakia pachnodae</name>
    <dbReference type="NCBI Taxonomy" id="265178"/>
    <lineage>
        <taxon>Bacteria</taxon>
        <taxon>Bacillati</taxon>
        <taxon>Bacillota</taxon>
        <taxon>Erysipelotrichia</taxon>
        <taxon>Erysipelotrichales</taxon>
        <taxon>Erysipelotrichaceae</taxon>
        <taxon>Breznakia</taxon>
    </lineage>
</organism>
<evidence type="ECO:0000256" key="2">
    <source>
        <dbReference type="ARBA" id="ARBA00022448"/>
    </source>
</evidence>
<keyword evidence="6 9" id="KW-1133">Transmembrane helix</keyword>
<evidence type="ECO:0000259" key="10">
    <source>
        <dbReference type="PROSITE" id="PS51105"/>
    </source>
</evidence>
<evidence type="ECO:0000313" key="11">
    <source>
        <dbReference type="EMBL" id="MDQ0362652.1"/>
    </source>
</evidence>
<evidence type="ECO:0000256" key="8">
    <source>
        <dbReference type="PIRNR" id="PIRNR006351"/>
    </source>
</evidence>
<dbReference type="InterPro" id="IPR004796">
    <property type="entry name" value="PTS_IIC_cello"/>
</dbReference>
<comment type="subcellular location">
    <subcellularLocation>
        <location evidence="1">Cell membrane</location>
        <topology evidence="1">Multi-pass membrane protein</topology>
    </subcellularLocation>
</comment>
<evidence type="ECO:0000256" key="5">
    <source>
        <dbReference type="ARBA" id="ARBA00022692"/>
    </source>
</evidence>
<evidence type="ECO:0000256" key="1">
    <source>
        <dbReference type="ARBA" id="ARBA00004651"/>
    </source>
</evidence>
<feature type="transmembrane region" description="Helical" evidence="9">
    <location>
        <begin position="73"/>
        <end position="97"/>
    </location>
</feature>
<keyword evidence="3 8" id="KW-1003">Cell membrane</keyword>
<keyword evidence="5 9" id="KW-0812">Transmembrane</keyword>
<name>A0ABU0E6W9_9FIRM</name>
<keyword evidence="4 8" id="KW-0762">Sugar transport</keyword>
<feature type="transmembrane region" description="Helical" evidence="9">
    <location>
        <begin position="398"/>
        <end position="420"/>
    </location>
</feature>
<comment type="caution">
    <text evidence="11">The sequence shown here is derived from an EMBL/GenBank/DDBJ whole genome shotgun (WGS) entry which is preliminary data.</text>
</comment>
<dbReference type="RefSeq" id="WP_307410456.1">
    <property type="nucleotide sequence ID" value="NZ_JAUSUR010000007.1"/>
</dbReference>
<dbReference type="PANTHER" id="PTHR33989:SF4">
    <property type="entry name" value="PTS SYSTEM N,N'-DIACETYLCHITOBIOSE-SPECIFIC EIIC COMPONENT"/>
    <property type="match status" value="1"/>
</dbReference>
<comment type="function">
    <text evidence="8">The phosphoenolpyruvate-dependent sugar phosphotransferase system (PTS), a major carbohydrate active -transport system, catalyzes the phosphorylation of incoming sugar substrates concomitant with their translocation across the cell membrane.</text>
</comment>
<feature type="transmembrane region" description="Helical" evidence="9">
    <location>
        <begin position="352"/>
        <end position="378"/>
    </location>
</feature>
<evidence type="ECO:0000256" key="4">
    <source>
        <dbReference type="ARBA" id="ARBA00022597"/>
    </source>
</evidence>
<feature type="domain" description="PTS EIIC type-3" evidence="10">
    <location>
        <begin position="8"/>
        <end position="422"/>
    </location>
</feature>
<dbReference type="NCBIfam" id="TIGR00410">
    <property type="entry name" value="lacE"/>
    <property type="match status" value="1"/>
</dbReference>
<dbReference type="Pfam" id="PF02378">
    <property type="entry name" value="PTS_EIIC"/>
    <property type="match status" value="1"/>
</dbReference>
<keyword evidence="2 8" id="KW-0813">Transport</keyword>
<dbReference type="InterPro" id="IPR051088">
    <property type="entry name" value="PTS_Sugar-EIIC/EIIB"/>
</dbReference>
<evidence type="ECO:0000313" key="12">
    <source>
        <dbReference type="Proteomes" id="UP001230220"/>
    </source>
</evidence>